<proteinExistence type="predicted"/>
<dbReference type="Proteomes" id="UP000244336">
    <property type="component" value="Chromosome 2"/>
</dbReference>
<reference evidence="1 2" key="1">
    <citation type="submission" date="2018-04" db="EMBL/GenBank/DDBJ databases">
        <title>WGS assembly of Panicum hallii var. hallii HAL2.</title>
        <authorList>
            <person name="Lovell J."/>
            <person name="Jenkins J."/>
            <person name="Lowry D."/>
            <person name="Mamidi S."/>
            <person name="Sreedasyam A."/>
            <person name="Weng X."/>
            <person name="Barry K."/>
            <person name="Bonette J."/>
            <person name="Campitelli B."/>
            <person name="Daum C."/>
            <person name="Gordon S."/>
            <person name="Gould B."/>
            <person name="Lipzen A."/>
            <person name="MacQueen A."/>
            <person name="Palacio-Mejia J."/>
            <person name="Plott C."/>
            <person name="Shakirov E."/>
            <person name="Shu S."/>
            <person name="Yoshinaga Y."/>
            <person name="Zane M."/>
            <person name="Rokhsar D."/>
            <person name="Grimwood J."/>
            <person name="Schmutz J."/>
            <person name="Juenger T."/>
        </authorList>
    </citation>
    <scope>NUCLEOTIDE SEQUENCE [LARGE SCALE GENOMIC DNA]</scope>
    <source>
        <strain evidence="2">cv. HAL2</strain>
    </source>
</reference>
<protein>
    <submittedName>
        <fullName evidence="1">Uncharacterized protein</fullName>
    </submittedName>
</protein>
<sequence length="127" mass="13760">METRIDGLLELQAAAVAVNYLLPGGQRPVLPLLESYEQSECPAVSLVAVGTDSATRPRWPFPPPPATPPPCRCSRRAAGVAAALWKKEAAERDRSIRTAAAAATFFPLPPPISIDRLPCWSMNRVRD</sequence>
<dbReference type="Gramene" id="PUZ70805">
    <property type="protein sequence ID" value="PUZ70805"/>
    <property type="gene ID" value="GQ55_2G264600"/>
</dbReference>
<keyword evidence="2" id="KW-1185">Reference proteome</keyword>
<accession>A0A2T7ESK6</accession>
<evidence type="ECO:0000313" key="1">
    <source>
        <dbReference type="EMBL" id="PUZ70805.1"/>
    </source>
</evidence>
<name>A0A2T7ESK6_9POAL</name>
<gene>
    <name evidence="1" type="ORF">GQ55_2G264600</name>
</gene>
<evidence type="ECO:0000313" key="2">
    <source>
        <dbReference type="Proteomes" id="UP000244336"/>
    </source>
</evidence>
<dbReference type="EMBL" id="CM009750">
    <property type="protein sequence ID" value="PUZ70805.1"/>
    <property type="molecule type" value="Genomic_DNA"/>
</dbReference>
<organism evidence="1 2">
    <name type="scientific">Panicum hallii var. hallii</name>
    <dbReference type="NCBI Taxonomy" id="1504633"/>
    <lineage>
        <taxon>Eukaryota</taxon>
        <taxon>Viridiplantae</taxon>
        <taxon>Streptophyta</taxon>
        <taxon>Embryophyta</taxon>
        <taxon>Tracheophyta</taxon>
        <taxon>Spermatophyta</taxon>
        <taxon>Magnoliopsida</taxon>
        <taxon>Liliopsida</taxon>
        <taxon>Poales</taxon>
        <taxon>Poaceae</taxon>
        <taxon>PACMAD clade</taxon>
        <taxon>Panicoideae</taxon>
        <taxon>Panicodae</taxon>
        <taxon>Paniceae</taxon>
        <taxon>Panicinae</taxon>
        <taxon>Panicum</taxon>
        <taxon>Panicum sect. Panicum</taxon>
    </lineage>
</organism>
<dbReference type="AlphaFoldDB" id="A0A2T7ESK6"/>